<dbReference type="EMBL" id="JAMQJZ010000003">
    <property type="protein sequence ID" value="MDC3419767.1"/>
    <property type="molecule type" value="Genomic_DNA"/>
</dbReference>
<gene>
    <name evidence="1" type="ORF">NC661_05225</name>
</gene>
<dbReference type="PANTHER" id="PTHR36932">
    <property type="entry name" value="CAPSULAR POLYSACCHARIDE BIOSYNTHESIS PROTEIN"/>
    <property type="match status" value="1"/>
</dbReference>
<evidence type="ECO:0008006" key="3">
    <source>
        <dbReference type="Google" id="ProtNLM"/>
    </source>
</evidence>
<dbReference type="InterPro" id="IPR053158">
    <property type="entry name" value="CapK_Type1_Caps_Biosynth"/>
</dbReference>
<dbReference type="SUPFAM" id="SSF56801">
    <property type="entry name" value="Acetyl-CoA synthetase-like"/>
    <property type="match status" value="1"/>
</dbReference>
<dbReference type="Proteomes" id="UP001145072">
    <property type="component" value="Unassembled WGS sequence"/>
</dbReference>
<dbReference type="AlphaFoldDB" id="A0A9X4AH54"/>
<dbReference type="InterPro" id="IPR042099">
    <property type="entry name" value="ANL_N_sf"/>
</dbReference>
<keyword evidence="2" id="KW-1185">Reference proteome</keyword>
<reference evidence="1" key="1">
    <citation type="submission" date="2022-06" db="EMBL/GenBank/DDBJ databases">
        <title>Aquibacillus sp. a new bacterium isolated from soil saline samples.</title>
        <authorList>
            <person name="Galisteo C."/>
            <person name="De La Haba R."/>
            <person name="Sanchez-Porro C."/>
            <person name="Ventosa A."/>
        </authorList>
    </citation>
    <scope>NUCLEOTIDE SEQUENCE</scope>
    <source>
        <strain evidence="1">JCM 12387</strain>
    </source>
</reference>
<name>A0A9X4AH54_9BACI</name>
<accession>A0A9X4AH54</accession>
<protein>
    <recommendedName>
        <fullName evidence="3">Capsule biosynthesis protein CapK</fullName>
    </recommendedName>
</protein>
<proteinExistence type="predicted"/>
<dbReference type="Gene3D" id="3.40.50.12780">
    <property type="entry name" value="N-terminal domain of ligase-like"/>
    <property type="match status" value="1"/>
</dbReference>
<dbReference type="RefSeq" id="WP_259867496.1">
    <property type="nucleotide sequence ID" value="NZ_JAMQJZ010000003.1"/>
</dbReference>
<sequence>MLSKIVFLAGTRIRNKEITNSLRFLKQSDRWSIAQLEQYQLEKCKELLEWAYNKSTFYRNKCEEKNVHPDDLKTLADLVCFPTVSKQEVLTYTKDIQIKEGFDKLFFSETSGSTGQPLVFYRNKQWDARHRAAMFRGYSWYGVKPWEKNGYFWGYNIAKDKQRKVKLLDFLVNRFRLFSYKQEDIEAFVKKLKHASYLEGYSSMIYEVAKMINDKGLHQKIDLKMIKGTSEKILDKYQEEVEKAFGKKMISEYGAAEAGIIGFECPEGKMHITMENVIVEEEDGEIIVTNLMSKSFPIIRYRLGDYIKLNKETTCACGREHYVIEDIIGRVGSTIKGHTTNYPSMVFYYVFKNLAMTDQLVLNYQAHQHQVGKVLVYVEQKLSPDKMHVLQQEFKKYFKDDVDVDIQDQHPIERLNGKMKDFISNLE</sequence>
<evidence type="ECO:0000313" key="1">
    <source>
        <dbReference type="EMBL" id="MDC3419767.1"/>
    </source>
</evidence>
<evidence type="ECO:0000313" key="2">
    <source>
        <dbReference type="Proteomes" id="UP001145072"/>
    </source>
</evidence>
<organism evidence="1 2">
    <name type="scientific">Aquibacillus koreensis</name>
    <dbReference type="NCBI Taxonomy" id="279446"/>
    <lineage>
        <taxon>Bacteria</taxon>
        <taxon>Bacillati</taxon>
        <taxon>Bacillota</taxon>
        <taxon>Bacilli</taxon>
        <taxon>Bacillales</taxon>
        <taxon>Bacillaceae</taxon>
        <taxon>Aquibacillus</taxon>
    </lineage>
</organism>
<comment type="caution">
    <text evidence="1">The sequence shown here is derived from an EMBL/GenBank/DDBJ whole genome shotgun (WGS) entry which is preliminary data.</text>
</comment>
<dbReference type="PANTHER" id="PTHR36932:SF1">
    <property type="entry name" value="CAPSULAR POLYSACCHARIDE BIOSYNTHESIS PROTEIN"/>
    <property type="match status" value="1"/>
</dbReference>